<dbReference type="PANTHER" id="PTHR24365">
    <property type="entry name" value="TOLL-LIKE RECEPTOR"/>
    <property type="match status" value="1"/>
</dbReference>
<dbReference type="Gene3D" id="3.80.10.10">
    <property type="entry name" value="Ribonuclease Inhibitor"/>
    <property type="match status" value="1"/>
</dbReference>
<name>A0A8S3U504_MYTED</name>
<evidence type="ECO:0000313" key="8">
    <source>
        <dbReference type="Proteomes" id="UP000683360"/>
    </source>
</evidence>
<sequence>MDEIDLTSAFYSYGEYIITAELFQYIGNICLKSLLLRGNKIKTIDGTALETMKYKNCLENLDLAKNDFDIHQIMVISLLKLFSNLKRFDISQLERDQHLKIFHYDYRRSSKHFGNLANRSMVNNSYHRISDFLISLPSSLEYFNGSFIEVRAGHSPNSITFTGIKHMKMLDIASTTLQDCNYTIQGLEHVKVLNISHFKCHVLNNTFIRSCVNLQQLIMHSSSLGTGLENDHQGVFLKDLKSLQHIDFARNEFKSQFSKLAFQSQLHSLRFLTLEGNMFTTMPFNLNDFNHLRFLDIRNNKILYLTNTETNDIERAYTKLKRPLAILLEGNPFVCNCDSLNFVKWLFNTRVKLDRHGNYSCLFYDGSFTTTYEVYKKMQDVENHCATTSHRRWMIISILLFVVILVGGIVIVGFRYRNNLKTFCLERIIKPCRSDYQKIE</sequence>
<keyword evidence="2 6" id="KW-0812">Transmembrane</keyword>
<dbReference type="PANTHER" id="PTHR24365:SF530">
    <property type="entry name" value="MSTPROX-RELATED"/>
    <property type="match status" value="1"/>
</dbReference>
<comment type="subcellular location">
    <subcellularLocation>
        <location evidence="1">Membrane</location>
        <topology evidence="1">Single-pass membrane protein</topology>
    </subcellularLocation>
</comment>
<keyword evidence="4 6" id="KW-1133">Transmembrane helix</keyword>
<keyword evidence="3" id="KW-0732">Signal</keyword>
<dbReference type="SUPFAM" id="SSF52058">
    <property type="entry name" value="L domain-like"/>
    <property type="match status" value="1"/>
</dbReference>
<keyword evidence="8" id="KW-1185">Reference proteome</keyword>
<feature type="transmembrane region" description="Helical" evidence="6">
    <location>
        <begin position="393"/>
        <end position="414"/>
    </location>
</feature>
<organism evidence="7 8">
    <name type="scientific">Mytilus edulis</name>
    <name type="common">Blue mussel</name>
    <dbReference type="NCBI Taxonomy" id="6550"/>
    <lineage>
        <taxon>Eukaryota</taxon>
        <taxon>Metazoa</taxon>
        <taxon>Spiralia</taxon>
        <taxon>Lophotrochozoa</taxon>
        <taxon>Mollusca</taxon>
        <taxon>Bivalvia</taxon>
        <taxon>Autobranchia</taxon>
        <taxon>Pteriomorphia</taxon>
        <taxon>Mytilida</taxon>
        <taxon>Mytiloidea</taxon>
        <taxon>Mytilidae</taxon>
        <taxon>Mytilinae</taxon>
        <taxon>Mytilus</taxon>
    </lineage>
</organism>
<dbReference type="AlphaFoldDB" id="A0A8S3U504"/>
<dbReference type="Proteomes" id="UP000683360">
    <property type="component" value="Unassembled WGS sequence"/>
</dbReference>
<gene>
    <name evidence="7" type="ORF">MEDL_53147</name>
</gene>
<keyword evidence="5 6" id="KW-0472">Membrane</keyword>
<evidence type="ECO:0000313" key="7">
    <source>
        <dbReference type="EMBL" id="CAG2240952.1"/>
    </source>
</evidence>
<evidence type="ECO:0000256" key="4">
    <source>
        <dbReference type="ARBA" id="ARBA00022989"/>
    </source>
</evidence>
<dbReference type="InterPro" id="IPR032675">
    <property type="entry name" value="LRR_dom_sf"/>
</dbReference>
<dbReference type="GO" id="GO:0038023">
    <property type="term" value="F:signaling receptor activity"/>
    <property type="evidence" value="ECO:0007669"/>
    <property type="project" value="TreeGrafter"/>
</dbReference>
<proteinExistence type="predicted"/>
<reference evidence="7" key="1">
    <citation type="submission" date="2021-03" db="EMBL/GenBank/DDBJ databases">
        <authorList>
            <person name="Bekaert M."/>
        </authorList>
    </citation>
    <scope>NUCLEOTIDE SEQUENCE</scope>
</reference>
<accession>A0A8S3U504</accession>
<protein>
    <submittedName>
        <fullName evidence="7">Uncharacterized protein</fullName>
    </submittedName>
</protein>
<dbReference type="GO" id="GO:0005886">
    <property type="term" value="C:plasma membrane"/>
    <property type="evidence" value="ECO:0007669"/>
    <property type="project" value="TreeGrafter"/>
</dbReference>
<comment type="caution">
    <text evidence="7">The sequence shown here is derived from an EMBL/GenBank/DDBJ whole genome shotgun (WGS) entry which is preliminary data.</text>
</comment>
<dbReference type="GO" id="GO:0007165">
    <property type="term" value="P:signal transduction"/>
    <property type="evidence" value="ECO:0007669"/>
    <property type="project" value="TreeGrafter"/>
</dbReference>
<evidence type="ECO:0000256" key="6">
    <source>
        <dbReference type="SAM" id="Phobius"/>
    </source>
</evidence>
<evidence type="ECO:0000256" key="3">
    <source>
        <dbReference type="ARBA" id="ARBA00022729"/>
    </source>
</evidence>
<evidence type="ECO:0000256" key="1">
    <source>
        <dbReference type="ARBA" id="ARBA00004167"/>
    </source>
</evidence>
<evidence type="ECO:0000256" key="5">
    <source>
        <dbReference type="ARBA" id="ARBA00023136"/>
    </source>
</evidence>
<evidence type="ECO:0000256" key="2">
    <source>
        <dbReference type="ARBA" id="ARBA00022692"/>
    </source>
</evidence>
<dbReference type="EMBL" id="CAJPWZ010002578">
    <property type="protein sequence ID" value="CAG2240952.1"/>
    <property type="molecule type" value="Genomic_DNA"/>
</dbReference>
<dbReference type="OrthoDB" id="6105302at2759"/>